<keyword evidence="2" id="KW-1185">Reference proteome</keyword>
<evidence type="ECO:0000313" key="1">
    <source>
        <dbReference type="EMBL" id="MBD2500045.1"/>
    </source>
</evidence>
<accession>A0ABR8D1C2</accession>
<reference evidence="1 2" key="1">
    <citation type="journal article" date="2020" name="ISME J.">
        <title>Comparative genomics reveals insights into cyanobacterial evolution and habitat adaptation.</title>
        <authorList>
            <person name="Chen M.Y."/>
            <person name="Teng W.K."/>
            <person name="Zhao L."/>
            <person name="Hu C.X."/>
            <person name="Zhou Y.K."/>
            <person name="Han B.P."/>
            <person name="Song L.R."/>
            <person name="Shu W.S."/>
        </authorList>
    </citation>
    <scope>NUCLEOTIDE SEQUENCE [LARGE SCALE GENOMIC DNA]</scope>
    <source>
        <strain evidence="1 2">FACHB-119</strain>
    </source>
</reference>
<dbReference type="EMBL" id="JACJSG010000005">
    <property type="protein sequence ID" value="MBD2500045.1"/>
    <property type="molecule type" value="Genomic_DNA"/>
</dbReference>
<evidence type="ECO:0000313" key="2">
    <source>
        <dbReference type="Proteomes" id="UP000661112"/>
    </source>
</evidence>
<protein>
    <submittedName>
        <fullName evidence="1">Uncharacterized protein</fullName>
    </submittedName>
</protein>
<sequence length="62" mass="7466">MSDANRVKMCDRCSLTAPILYRVKFEENGNWIFVCRQCWVGVSENNPFYVYGGTWKERKRRR</sequence>
<comment type="caution">
    <text evidence="1">The sequence shown here is derived from an EMBL/GenBank/DDBJ whole genome shotgun (WGS) entry which is preliminary data.</text>
</comment>
<gene>
    <name evidence="1" type="ORF">H6G83_05320</name>
</gene>
<name>A0ABR8D1C2_9NOST</name>
<organism evidence="1 2">
    <name type="scientific">Anabaena azotica FACHB-119</name>
    <dbReference type="NCBI Taxonomy" id="947527"/>
    <lineage>
        <taxon>Bacteria</taxon>
        <taxon>Bacillati</taxon>
        <taxon>Cyanobacteriota</taxon>
        <taxon>Cyanophyceae</taxon>
        <taxon>Nostocales</taxon>
        <taxon>Nostocaceae</taxon>
        <taxon>Anabaena</taxon>
        <taxon>Anabaena azotica</taxon>
    </lineage>
</organism>
<dbReference type="Proteomes" id="UP000661112">
    <property type="component" value="Unassembled WGS sequence"/>
</dbReference>
<proteinExistence type="predicted"/>
<dbReference type="RefSeq" id="WP_190468057.1">
    <property type="nucleotide sequence ID" value="NZ_JACJSG010000005.1"/>
</dbReference>